<gene>
    <name evidence="2" type="ORF">M436DRAFT_75511</name>
</gene>
<dbReference type="Gene3D" id="2.170.270.10">
    <property type="entry name" value="SET domain"/>
    <property type="match status" value="1"/>
</dbReference>
<evidence type="ECO:0000259" key="1">
    <source>
        <dbReference type="PROSITE" id="PS50280"/>
    </source>
</evidence>
<dbReference type="EMBL" id="KL584718">
    <property type="protein sequence ID" value="KEQ70193.1"/>
    <property type="molecule type" value="Genomic_DNA"/>
</dbReference>
<protein>
    <submittedName>
        <fullName evidence="2">Protein methyltransferase</fullName>
    </submittedName>
</protein>
<dbReference type="SMART" id="SM00317">
    <property type="entry name" value="SET"/>
    <property type="match status" value="1"/>
</dbReference>
<evidence type="ECO:0000313" key="3">
    <source>
        <dbReference type="Proteomes" id="UP000027730"/>
    </source>
</evidence>
<dbReference type="SUPFAM" id="SSF82199">
    <property type="entry name" value="SET domain"/>
    <property type="match status" value="1"/>
</dbReference>
<dbReference type="OrthoDB" id="3180714at2759"/>
<dbReference type="HOGENOM" id="CLU_124044_0_0_1"/>
<accession>A0A074WB77</accession>
<keyword evidence="3" id="KW-1185">Reference proteome</keyword>
<dbReference type="AlphaFoldDB" id="A0A074WB77"/>
<dbReference type="GO" id="GO:0008168">
    <property type="term" value="F:methyltransferase activity"/>
    <property type="evidence" value="ECO:0007669"/>
    <property type="project" value="UniProtKB-KW"/>
</dbReference>
<dbReference type="CDD" id="cd10540">
    <property type="entry name" value="SET_SpSet7-like"/>
    <property type="match status" value="1"/>
</dbReference>
<dbReference type="Pfam" id="PF00856">
    <property type="entry name" value="SET"/>
    <property type="match status" value="1"/>
</dbReference>
<dbReference type="PROSITE" id="PS50280">
    <property type="entry name" value="SET"/>
    <property type="match status" value="1"/>
</dbReference>
<evidence type="ECO:0000313" key="2">
    <source>
        <dbReference type="EMBL" id="KEQ70193.1"/>
    </source>
</evidence>
<keyword evidence="2" id="KW-0808">Transferase</keyword>
<dbReference type="GO" id="GO:0032259">
    <property type="term" value="P:methylation"/>
    <property type="evidence" value="ECO:0007669"/>
    <property type="project" value="UniProtKB-KW"/>
</dbReference>
<organism evidence="2 3">
    <name type="scientific">Aureobasidium namibiae CBS 147.97</name>
    <dbReference type="NCBI Taxonomy" id="1043004"/>
    <lineage>
        <taxon>Eukaryota</taxon>
        <taxon>Fungi</taxon>
        <taxon>Dikarya</taxon>
        <taxon>Ascomycota</taxon>
        <taxon>Pezizomycotina</taxon>
        <taxon>Dothideomycetes</taxon>
        <taxon>Dothideomycetidae</taxon>
        <taxon>Dothideales</taxon>
        <taxon>Saccotheciaceae</taxon>
        <taxon>Aureobasidium</taxon>
    </lineage>
</organism>
<dbReference type="Proteomes" id="UP000027730">
    <property type="component" value="Unassembled WGS sequence"/>
</dbReference>
<feature type="domain" description="SET" evidence="1">
    <location>
        <begin position="20"/>
        <end position="138"/>
    </location>
</feature>
<keyword evidence="2" id="KW-0489">Methyltransferase</keyword>
<dbReference type="RefSeq" id="XP_013424442.1">
    <property type="nucleotide sequence ID" value="XM_013568988.1"/>
</dbReference>
<name>A0A074WB77_9PEZI</name>
<dbReference type="GeneID" id="25415665"/>
<dbReference type="STRING" id="1043004.A0A074WB77"/>
<reference evidence="2 3" key="1">
    <citation type="journal article" date="2014" name="BMC Genomics">
        <title>Genome sequencing of four Aureobasidium pullulans varieties: biotechnological potential, stress tolerance, and description of new species.</title>
        <authorList>
            <person name="Gostin Ar C."/>
            <person name="Ohm R.A."/>
            <person name="Kogej T."/>
            <person name="Sonjak S."/>
            <person name="Turk M."/>
            <person name="Zajc J."/>
            <person name="Zalar P."/>
            <person name="Grube M."/>
            <person name="Sun H."/>
            <person name="Han J."/>
            <person name="Sharma A."/>
            <person name="Chiniquy J."/>
            <person name="Ngan C.Y."/>
            <person name="Lipzen A."/>
            <person name="Barry K."/>
            <person name="Grigoriev I.V."/>
            <person name="Gunde-Cimerman N."/>
        </authorList>
    </citation>
    <scope>NUCLEOTIDE SEQUENCE [LARGE SCALE GENOMIC DNA]</scope>
    <source>
        <strain evidence="2 3">CBS 147.97</strain>
    </source>
</reference>
<dbReference type="InterPro" id="IPR001214">
    <property type="entry name" value="SET_dom"/>
</dbReference>
<proteinExistence type="predicted"/>
<sequence>MRVSKLQNLPNEALPLTRSADIKLVLDTPKGRGVFAAARIPAYTVLETCPVLVLDPTENKEHIEKTELYHYTYNWPYTHPQTHQKCTTQAVVLGLGSMFNHSSSHQNVGWERNVANKLIVYKTLREVEVGEELCISYGDRLWFVDADASEAEDEGEGDGLQVLGGIEV</sequence>
<dbReference type="InterPro" id="IPR046341">
    <property type="entry name" value="SET_dom_sf"/>
</dbReference>